<organism evidence="1 2">
    <name type="scientific">Ridgeia piscesae</name>
    <name type="common">Tubeworm</name>
    <dbReference type="NCBI Taxonomy" id="27915"/>
    <lineage>
        <taxon>Eukaryota</taxon>
        <taxon>Metazoa</taxon>
        <taxon>Spiralia</taxon>
        <taxon>Lophotrochozoa</taxon>
        <taxon>Annelida</taxon>
        <taxon>Polychaeta</taxon>
        <taxon>Sedentaria</taxon>
        <taxon>Canalipalpata</taxon>
        <taxon>Sabellida</taxon>
        <taxon>Siboglinidae</taxon>
        <taxon>Ridgeia</taxon>
    </lineage>
</organism>
<dbReference type="Proteomes" id="UP001209878">
    <property type="component" value="Unassembled WGS sequence"/>
</dbReference>
<sequence>MAAPCIGVMGPFCPPFPHIDQHCQSERNHNTDVLWVQKRYTPNDLRFDAPVPRYKMVLPDGRTLQPPPMHWMKPLRANLRHYWRDRESPAIYTSQLQTRSEEWSTLRELLPSRGRAHVDLQHPRWGTGAAHPPQMTSEIRRQFPNTWSPMTRSVYTHPSDVT</sequence>
<proteinExistence type="predicted"/>
<comment type="caution">
    <text evidence="1">The sequence shown here is derived from an EMBL/GenBank/DDBJ whole genome shotgun (WGS) entry which is preliminary data.</text>
</comment>
<evidence type="ECO:0000313" key="2">
    <source>
        <dbReference type="Proteomes" id="UP001209878"/>
    </source>
</evidence>
<dbReference type="EMBL" id="JAODUO010000057">
    <property type="protein sequence ID" value="KAK2191176.1"/>
    <property type="molecule type" value="Genomic_DNA"/>
</dbReference>
<evidence type="ECO:0000313" key="1">
    <source>
        <dbReference type="EMBL" id="KAK2191176.1"/>
    </source>
</evidence>
<protein>
    <submittedName>
        <fullName evidence="1">Uncharacterized protein</fullName>
    </submittedName>
</protein>
<name>A0AAD9PAD6_RIDPI</name>
<dbReference type="AlphaFoldDB" id="A0AAD9PAD6"/>
<reference evidence="1" key="1">
    <citation type="journal article" date="2023" name="Mol. Biol. Evol.">
        <title>Third-Generation Sequencing Reveals the Adaptive Role of the Epigenome in Three Deep-Sea Polychaetes.</title>
        <authorList>
            <person name="Perez M."/>
            <person name="Aroh O."/>
            <person name="Sun Y."/>
            <person name="Lan Y."/>
            <person name="Juniper S.K."/>
            <person name="Young C.R."/>
            <person name="Angers B."/>
            <person name="Qian P.Y."/>
        </authorList>
    </citation>
    <scope>NUCLEOTIDE SEQUENCE</scope>
    <source>
        <strain evidence="1">R07B-5</strain>
    </source>
</reference>
<gene>
    <name evidence="1" type="ORF">NP493_57g01069</name>
</gene>
<keyword evidence="2" id="KW-1185">Reference proteome</keyword>
<accession>A0AAD9PAD6</accession>